<dbReference type="SMART" id="SM00729">
    <property type="entry name" value="Elp3"/>
    <property type="match status" value="1"/>
</dbReference>
<proteinExistence type="inferred from homology"/>
<evidence type="ECO:0000259" key="9">
    <source>
        <dbReference type="PROSITE" id="PS51918"/>
    </source>
</evidence>
<dbReference type="Pfam" id="PF04055">
    <property type="entry name" value="Radical_SAM"/>
    <property type="match status" value="1"/>
</dbReference>
<sequence length="423" mass="46704">MSGQQKSFYVETLGCPKNQVDSDKLIGTLLADGMVAVDSADEADLVVVNTCAFIDEARRESIDTILSLDEQRRESSRLVVTGCMAERYGAELAAELPEVDLVAGFGVPVQEAPSRKLIPVGSAPVPTLDLLNLPRPKSSSPWAYVKIAEGCDRSCGFCAIPSFRGPQRSRDVESILREVDELQAREIVLIAQDLASYGKDRPDELGAGSIVPLVRAVSERVDRTRLLYLYPSDLTDDLIDAILDSGVPYFDLSLQHVSKPLLRRMRRWGDGRRFLDRIADIRRRDPEASFRSNFIVGYPGETEEDHDQLLDFVAEAQLDWCGFFAYSPEEGTYAYDLDGAVPEGLMRDRLAELSELQDSITARRRDDLVGREITVLVDEAGVGRSHREAPEIDGIVEVPTSLAVGEFHTVTVRSAMGPDLVAD</sequence>
<dbReference type="PANTHER" id="PTHR43837">
    <property type="entry name" value="RIBOSOMAL PROTEIN S12 METHYLTHIOTRANSFERASE RIMO"/>
    <property type="match status" value="1"/>
</dbReference>
<gene>
    <name evidence="10" type="ORF">UFOPK1722_01166</name>
</gene>
<dbReference type="HAMAP" id="MF_01865">
    <property type="entry name" value="MTTase_RimO"/>
    <property type="match status" value="1"/>
</dbReference>
<dbReference type="SFLD" id="SFLDS00029">
    <property type="entry name" value="Radical_SAM"/>
    <property type="match status" value="1"/>
</dbReference>
<organism evidence="10">
    <name type="scientific">freshwater metagenome</name>
    <dbReference type="NCBI Taxonomy" id="449393"/>
    <lineage>
        <taxon>unclassified sequences</taxon>
        <taxon>metagenomes</taxon>
        <taxon>ecological metagenomes</taxon>
    </lineage>
</organism>
<dbReference type="InterPro" id="IPR007197">
    <property type="entry name" value="rSAM"/>
</dbReference>
<dbReference type="SUPFAM" id="SSF102114">
    <property type="entry name" value="Radical SAM enzymes"/>
    <property type="match status" value="1"/>
</dbReference>
<protein>
    <submittedName>
        <fullName evidence="10">Unannotated protein</fullName>
    </submittedName>
</protein>
<keyword evidence="4" id="KW-0949">S-adenosyl-L-methionine</keyword>
<evidence type="ECO:0000256" key="2">
    <source>
        <dbReference type="ARBA" id="ARBA00022485"/>
    </source>
</evidence>
<keyword evidence="7" id="KW-0411">Iron-sulfur</keyword>
<dbReference type="GO" id="GO:0005829">
    <property type="term" value="C:cytosol"/>
    <property type="evidence" value="ECO:0007669"/>
    <property type="project" value="TreeGrafter"/>
</dbReference>
<evidence type="ECO:0000259" key="8">
    <source>
        <dbReference type="PROSITE" id="PS51449"/>
    </source>
</evidence>
<keyword evidence="5" id="KW-0479">Metal-binding</keyword>
<dbReference type="InterPro" id="IPR005840">
    <property type="entry name" value="Ribosomal_uS12_MeSTrfase_RimO"/>
</dbReference>
<evidence type="ECO:0000256" key="1">
    <source>
        <dbReference type="ARBA" id="ARBA00001966"/>
    </source>
</evidence>
<dbReference type="InterPro" id="IPR002792">
    <property type="entry name" value="TRAM_dom"/>
</dbReference>
<dbReference type="GO" id="GO:0051539">
    <property type="term" value="F:4 iron, 4 sulfur cluster binding"/>
    <property type="evidence" value="ECO:0007669"/>
    <property type="project" value="UniProtKB-KW"/>
</dbReference>
<dbReference type="InterPro" id="IPR006638">
    <property type="entry name" value="Elp3/MiaA/NifB-like_rSAM"/>
</dbReference>
<dbReference type="InterPro" id="IPR012340">
    <property type="entry name" value="NA-bd_OB-fold"/>
</dbReference>
<dbReference type="SFLD" id="SFLDG01061">
    <property type="entry name" value="methylthiotransferase"/>
    <property type="match status" value="1"/>
</dbReference>
<evidence type="ECO:0000256" key="7">
    <source>
        <dbReference type="ARBA" id="ARBA00023014"/>
    </source>
</evidence>
<keyword evidence="3" id="KW-0963">Cytoplasm</keyword>
<dbReference type="InterPro" id="IPR038135">
    <property type="entry name" value="Methylthiotransferase_N_sf"/>
</dbReference>
<dbReference type="Pfam" id="PF18693">
    <property type="entry name" value="TRAM_2"/>
    <property type="match status" value="1"/>
</dbReference>
<dbReference type="PROSITE" id="PS51918">
    <property type="entry name" value="RADICAL_SAM"/>
    <property type="match status" value="1"/>
</dbReference>
<dbReference type="Gene3D" id="2.40.50.140">
    <property type="entry name" value="Nucleic acid-binding proteins"/>
    <property type="match status" value="1"/>
</dbReference>
<evidence type="ECO:0000313" key="10">
    <source>
        <dbReference type="EMBL" id="CAB4583010.1"/>
    </source>
</evidence>
<keyword evidence="6" id="KW-0408">Iron</keyword>
<feature type="domain" description="MTTase N-terminal" evidence="8">
    <location>
        <begin position="6"/>
        <end position="123"/>
    </location>
</feature>
<feature type="domain" description="Radical SAM core" evidence="9">
    <location>
        <begin position="137"/>
        <end position="363"/>
    </location>
</feature>
<dbReference type="InterPro" id="IPR005839">
    <property type="entry name" value="Methylthiotransferase"/>
</dbReference>
<dbReference type="GO" id="GO:0035599">
    <property type="term" value="F:aspartic acid methylthiotransferase activity"/>
    <property type="evidence" value="ECO:0007669"/>
    <property type="project" value="TreeGrafter"/>
</dbReference>
<dbReference type="NCBIfam" id="TIGR00089">
    <property type="entry name" value="MiaB/RimO family radical SAM methylthiotransferase"/>
    <property type="match status" value="1"/>
</dbReference>
<dbReference type="InterPro" id="IPR013848">
    <property type="entry name" value="Methylthiotransferase_N"/>
</dbReference>
<evidence type="ECO:0000256" key="4">
    <source>
        <dbReference type="ARBA" id="ARBA00022691"/>
    </source>
</evidence>
<dbReference type="GO" id="GO:0006400">
    <property type="term" value="P:tRNA modification"/>
    <property type="evidence" value="ECO:0007669"/>
    <property type="project" value="InterPro"/>
</dbReference>
<dbReference type="CDD" id="cd01335">
    <property type="entry name" value="Radical_SAM"/>
    <property type="match status" value="1"/>
</dbReference>
<comment type="cofactor">
    <cofactor evidence="1">
        <name>[4Fe-4S] cluster</name>
        <dbReference type="ChEBI" id="CHEBI:49883"/>
    </cofactor>
</comment>
<dbReference type="Gene3D" id="3.40.50.12160">
    <property type="entry name" value="Methylthiotransferase, N-terminal domain"/>
    <property type="match status" value="1"/>
</dbReference>
<dbReference type="EMBL" id="CAEZTS010000101">
    <property type="protein sequence ID" value="CAB4583010.1"/>
    <property type="molecule type" value="Genomic_DNA"/>
</dbReference>
<dbReference type="InterPro" id="IPR023404">
    <property type="entry name" value="rSAM_horseshoe"/>
</dbReference>
<evidence type="ECO:0000256" key="5">
    <source>
        <dbReference type="ARBA" id="ARBA00022723"/>
    </source>
</evidence>
<dbReference type="SFLD" id="SFLDG01082">
    <property type="entry name" value="B12-binding_domain_containing"/>
    <property type="match status" value="1"/>
</dbReference>
<keyword evidence="2" id="KW-0004">4Fe-4S</keyword>
<accession>A0A6J6F2E8</accession>
<dbReference type="AlphaFoldDB" id="A0A6J6F2E8"/>
<dbReference type="InterPro" id="IPR058240">
    <property type="entry name" value="rSAM_sf"/>
</dbReference>
<evidence type="ECO:0000256" key="3">
    <source>
        <dbReference type="ARBA" id="ARBA00022490"/>
    </source>
</evidence>
<dbReference type="GO" id="GO:0046872">
    <property type="term" value="F:metal ion binding"/>
    <property type="evidence" value="ECO:0007669"/>
    <property type="project" value="UniProtKB-KW"/>
</dbReference>
<reference evidence="10" key="1">
    <citation type="submission" date="2020-05" db="EMBL/GenBank/DDBJ databases">
        <authorList>
            <person name="Chiriac C."/>
            <person name="Salcher M."/>
            <person name="Ghai R."/>
            <person name="Kavagutti S V."/>
        </authorList>
    </citation>
    <scope>NUCLEOTIDE SEQUENCE</scope>
</reference>
<evidence type="ECO:0000256" key="6">
    <source>
        <dbReference type="ARBA" id="ARBA00023004"/>
    </source>
</evidence>
<dbReference type="Gene3D" id="3.80.30.20">
    <property type="entry name" value="tm_1862 like domain"/>
    <property type="match status" value="1"/>
</dbReference>
<dbReference type="PANTHER" id="PTHR43837:SF1">
    <property type="entry name" value="RIBOSOMAL PROTEIN US12 METHYLTHIOTRANSFERASE RIMO"/>
    <property type="match status" value="1"/>
</dbReference>
<dbReference type="NCBIfam" id="TIGR01125">
    <property type="entry name" value="30S ribosomal protein S12 methylthiotransferase RimO"/>
    <property type="match status" value="1"/>
</dbReference>
<dbReference type="PROSITE" id="PS51449">
    <property type="entry name" value="MTTASE_N"/>
    <property type="match status" value="1"/>
</dbReference>
<dbReference type="Pfam" id="PF00919">
    <property type="entry name" value="UPF0004"/>
    <property type="match status" value="1"/>
</dbReference>
<name>A0A6J6F2E8_9ZZZZ</name>